<reference evidence="1 2" key="1">
    <citation type="journal article" date="2016" name="Mol. Biol. Evol.">
        <title>Comparative Genomics of Early-Diverging Mushroom-Forming Fungi Provides Insights into the Origins of Lignocellulose Decay Capabilities.</title>
        <authorList>
            <person name="Nagy L.G."/>
            <person name="Riley R."/>
            <person name="Tritt A."/>
            <person name="Adam C."/>
            <person name="Daum C."/>
            <person name="Floudas D."/>
            <person name="Sun H."/>
            <person name="Yadav J.S."/>
            <person name="Pangilinan J."/>
            <person name="Larsson K.H."/>
            <person name="Matsuura K."/>
            <person name="Barry K."/>
            <person name="Labutti K."/>
            <person name="Kuo R."/>
            <person name="Ohm R.A."/>
            <person name="Bhattacharya S.S."/>
            <person name="Shirouzu T."/>
            <person name="Yoshinaga Y."/>
            <person name="Martin F.M."/>
            <person name="Grigoriev I.V."/>
            <person name="Hibbett D.S."/>
        </authorList>
    </citation>
    <scope>NUCLEOTIDE SEQUENCE [LARGE SCALE GENOMIC DNA]</scope>
    <source>
        <strain evidence="1 2">HHB12029</strain>
    </source>
</reference>
<evidence type="ECO:0000313" key="1">
    <source>
        <dbReference type="EMBL" id="KZV88548.1"/>
    </source>
</evidence>
<dbReference type="AlphaFoldDB" id="A0A165F7W6"/>
<dbReference type="STRING" id="1314781.A0A165F7W6"/>
<dbReference type="EMBL" id="KV426097">
    <property type="protein sequence ID" value="KZV88548.1"/>
    <property type="molecule type" value="Genomic_DNA"/>
</dbReference>
<dbReference type="Proteomes" id="UP000077266">
    <property type="component" value="Unassembled WGS sequence"/>
</dbReference>
<dbReference type="OrthoDB" id="539398at2759"/>
<sequence>MGKVFDSLSPDLIEWAQKQKMFWVATAPLSSDGHINVSPKGIEGTFHIEGPNLCWYEDLSGSGVETIAHLRENGRITIMFQAFEGAARILRLYGTGTVHEFGTPEFERLLPTDKRHISARSAIVIDVHRVSTACGWGVPKYIYKEDRSTAFDYFRKHEAADQVIAANPSSAPEGLEKQTMRYYWGNRNSTSVDGLPGIATAHESDKVPFTTRPHRFRAPADWTDRAKMEAADLEEPGLPIMQRRETVFIAGILLGLTLSVGSRQLAKLVSN</sequence>
<name>A0A165F7W6_EXIGL</name>
<dbReference type="SUPFAM" id="SSF50475">
    <property type="entry name" value="FMN-binding split barrel"/>
    <property type="match status" value="1"/>
</dbReference>
<gene>
    <name evidence="1" type="ORF">EXIGLDRAFT_678810</name>
</gene>
<evidence type="ECO:0000313" key="2">
    <source>
        <dbReference type="Proteomes" id="UP000077266"/>
    </source>
</evidence>
<dbReference type="Gene3D" id="2.30.110.10">
    <property type="entry name" value="Electron Transport, Fmn-binding Protein, Chain A"/>
    <property type="match status" value="1"/>
</dbReference>
<dbReference type="PANTHER" id="PTHR39336">
    <property type="entry name" value="PYRIDOXAMINE PHOSPHATE OXIDASE FAMILY PROTEIN (AFU_ORTHOLOGUE AFUA_6G11440)"/>
    <property type="match status" value="1"/>
</dbReference>
<organism evidence="1 2">
    <name type="scientific">Exidia glandulosa HHB12029</name>
    <dbReference type="NCBI Taxonomy" id="1314781"/>
    <lineage>
        <taxon>Eukaryota</taxon>
        <taxon>Fungi</taxon>
        <taxon>Dikarya</taxon>
        <taxon>Basidiomycota</taxon>
        <taxon>Agaricomycotina</taxon>
        <taxon>Agaricomycetes</taxon>
        <taxon>Auriculariales</taxon>
        <taxon>Exidiaceae</taxon>
        <taxon>Exidia</taxon>
    </lineage>
</organism>
<proteinExistence type="predicted"/>
<dbReference type="PANTHER" id="PTHR39336:SF3">
    <property type="entry name" value="PYRIDOXAMINE PHOSPHATE OXIDASE"/>
    <property type="match status" value="1"/>
</dbReference>
<dbReference type="InterPro" id="IPR012349">
    <property type="entry name" value="Split_barrel_FMN-bd"/>
</dbReference>
<dbReference type="InParanoid" id="A0A165F7W6"/>
<protein>
    <submittedName>
        <fullName evidence="1">Uncharacterized protein</fullName>
    </submittedName>
</protein>
<accession>A0A165F7W6</accession>
<keyword evidence="2" id="KW-1185">Reference proteome</keyword>